<feature type="region of interest" description="Disordered" evidence="1">
    <location>
        <begin position="403"/>
        <end position="437"/>
    </location>
</feature>
<sequence length="780" mass="83800">MKALAAFAFLCTARAGYITVGINEARQCNTSLVEWYGDDGPYHLLLTPTQFVSHGYNVWIPNISNGTNAYNLTIDQPAGLQYMVTVWGASGIEYAGTTDVLTVQPSDNKDCFHPDNEINGLYTFAFNISNSDGFPPQCSNLSISWPTSLESNITYVRRSLSLPSVEGDQVDKVDSVLPSVSIPHKRQEVPVPLPTNTDQSSSKTKGNTTHPPTMFGIIPLGNSFNIPITYADDVKFADDLPPQSLSDHPSTWTRSGVTYMNWTVALAKGTRFILVAGMGDEWASGGSSEMMTVGQGGFDCFGNDPKPSVTAVSSTGALNLPTSVPPRPRTDKTNTGVIVACVFSVLATLAAMMFLYCCCRVRSRRRQARKNGLPAPSLVSLATFGRLEKRSFVNRGVYVPGNRDTQLDLLDDSRPGSTWSRAPGGSGSSSSRPGTQYDSPVEVAEYAYDLPFAPAAPGQYESDSPVERDYAYDHSFVPPLAPGSPSLSPAMKYPTGYTRVSSSSWPARGALEPELLQPLPTPQSPPQSHTPPLLPLAPTEIRRGPLVLHDPLAGSEVDTLKRDTLAMPRGEGSRPRRRRTDAEDEVIVHRDAGRVRPIELPPRYDELDWDAEAPLPMPVPSHSQSPSPSPSPGGSPINHHPQTRAGMYSPSPVSLYDPPGGCALERPISLASLENGRPSHSPSPRSPVPHSPRWAGSSPTHSPSLYDPPGGYALERPTSFASFDSGRVSPALPPGAAPPMQSRSPMGSPRPRFGSPQSPLGSPEPTPPTPDRGPSRHSTA</sequence>
<feature type="chain" id="PRO_5041296077" description="Mid2 domain-containing protein" evidence="3">
    <location>
        <begin position="16"/>
        <end position="780"/>
    </location>
</feature>
<organism evidence="4 5">
    <name type="scientific">Cutaneotrichosporon cavernicola</name>
    <dbReference type="NCBI Taxonomy" id="279322"/>
    <lineage>
        <taxon>Eukaryota</taxon>
        <taxon>Fungi</taxon>
        <taxon>Dikarya</taxon>
        <taxon>Basidiomycota</taxon>
        <taxon>Agaricomycotina</taxon>
        <taxon>Tremellomycetes</taxon>
        <taxon>Trichosporonales</taxon>
        <taxon>Trichosporonaceae</taxon>
        <taxon>Cutaneotrichosporon</taxon>
    </lineage>
</organism>
<dbReference type="KEGG" id="ccac:CcaHIS019_0510530"/>
<evidence type="ECO:0000256" key="3">
    <source>
        <dbReference type="SAM" id="SignalP"/>
    </source>
</evidence>
<protein>
    <recommendedName>
        <fullName evidence="6">Mid2 domain-containing protein</fullName>
    </recommendedName>
</protein>
<reference evidence="4" key="1">
    <citation type="journal article" date="2023" name="BMC Genomics">
        <title>Chromosome-level genome assemblies of Cutaneotrichosporon spp. (Trichosporonales, Basidiomycota) reveal imbalanced evolution between nucleotide sequences and chromosome synteny.</title>
        <authorList>
            <person name="Kobayashi Y."/>
            <person name="Kayamori A."/>
            <person name="Aoki K."/>
            <person name="Shiwa Y."/>
            <person name="Matsutani M."/>
            <person name="Fujita N."/>
            <person name="Sugita T."/>
            <person name="Iwasaki W."/>
            <person name="Tanaka N."/>
            <person name="Takashima M."/>
        </authorList>
    </citation>
    <scope>NUCLEOTIDE SEQUENCE</scope>
    <source>
        <strain evidence="4">HIS019</strain>
    </source>
</reference>
<evidence type="ECO:0000313" key="4">
    <source>
        <dbReference type="EMBL" id="BEI93425.1"/>
    </source>
</evidence>
<feature type="compositionally biased region" description="Pro residues" evidence="1">
    <location>
        <begin position="762"/>
        <end position="771"/>
    </location>
</feature>
<dbReference type="Proteomes" id="UP001233271">
    <property type="component" value="Chromosome 5"/>
</dbReference>
<accession>A0AA48L7N4</accession>
<dbReference type="EMBL" id="AP028216">
    <property type="protein sequence ID" value="BEI93425.1"/>
    <property type="molecule type" value="Genomic_DNA"/>
</dbReference>
<dbReference type="AlphaFoldDB" id="A0AA48L7N4"/>
<feature type="region of interest" description="Disordered" evidence="1">
    <location>
        <begin position="561"/>
        <end position="585"/>
    </location>
</feature>
<feature type="compositionally biased region" description="Polar residues" evidence="1">
    <location>
        <begin position="194"/>
        <end position="210"/>
    </location>
</feature>
<feature type="region of interest" description="Disordered" evidence="1">
    <location>
        <begin position="611"/>
        <end position="780"/>
    </location>
</feature>
<feature type="region of interest" description="Disordered" evidence="1">
    <location>
        <begin position="184"/>
        <end position="210"/>
    </location>
</feature>
<dbReference type="RefSeq" id="XP_060458690.1">
    <property type="nucleotide sequence ID" value="XM_060602281.1"/>
</dbReference>
<evidence type="ECO:0000256" key="1">
    <source>
        <dbReference type="SAM" id="MobiDB-lite"/>
    </source>
</evidence>
<keyword evidence="2" id="KW-0812">Transmembrane</keyword>
<evidence type="ECO:0000256" key="2">
    <source>
        <dbReference type="SAM" id="Phobius"/>
    </source>
</evidence>
<feature type="transmembrane region" description="Helical" evidence="2">
    <location>
        <begin position="337"/>
        <end position="359"/>
    </location>
</feature>
<evidence type="ECO:0000313" key="5">
    <source>
        <dbReference type="Proteomes" id="UP001233271"/>
    </source>
</evidence>
<keyword evidence="5" id="KW-1185">Reference proteome</keyword>
<keyword evidence="2" id="KW-0472">Membrane</keyword>
<gene>
    <name evidence="4" type="ORF">CcaverHIS019_0510530</name>
</gene>
<proteinExistence type="predicted"/>
<dbReference type="GeneID" id="85497295"/>
<name>A0AA48L7N4_9TREE</name>
<keyword evidence="3" id="KW-0732">Signal</keyword>
<evidence type="ECO:0008006" key="6">
    <source>
        <dbReference type="Google" id="ProtNLM"/>
    </source>
</evidence>
<feature type="signal peptide" evidence="3">
    <location>
        <begin position="1"/>
        <end position="15"/>
    </location>
</feature>
<keyword evidence="2" id="KW-1133">Transmembrane helix</keyword>
<feature type="compositionally biased region" description="Low complexity" evidence="1">
    <location>
        <begin position="420"/>
        <end position="434"/>
    </location>
</feature>